<comment type="function">
    <text evidence="7">Catalyzes the N-acylation of UDP-3-O-acylglucosamine using 3-hydroxyacyl-ACP as the acyl donor. Is involved in the biosynthesis of lipid A, a phosphorylated glycolipid that anchors the lipopolysaccharide to the outer membrane of the cell.</text>
</comment>
<keyword evidence="1 7" id="KW-0444">Lipid biosynthesis</keyword>
<dbReference type="EC" id="2.3.1.191" evidence="7"/>
<evidence type="ECO:0000256" key="6">
    <source>
        <dbReference type="ARBA" id="ARBA00023315"/>
    </source>
</evidence>
<comment type="catalytic activity">
    <reaction evidence="7">
        <text>a UDP-3-O-[(3R)-3-hydroxyacyl]-alpha-D-glucosamine + a (3R)-hydroxyacyl-[ACP] = a UDP-2-N,3-O-bis[(3R)-3-hydroxyacyl]-alpha-D-glucosamine + holo-[ACP] + H(+)</text>
        <dbReference type="Rhea" id="RHEA:53836"/>
        <dbReference type="Rhea" id="RHEA-COMP:9685"/>
        <dbReference type="Rhea" id="RHEA-COMP:9945"/>
        <dbReference type="ChEBI" id="CHEBI:15378"/>
        <dbReference type="ChEBI" id="CHEBI:64479"/>
        <dbReference type="ChEBI" id="CHEBI:78827"/>
        <dbReference type="ChEBI" id="CHEBI:137740"/>
        <dbReference type="ChEBI" id="CHEBI:137748"/>
        <dbReference type="EC" id="2.3.1.191"/>
    </reaction>
</comment>
<evidence type="ECO:0000256" key="1">
    <source>
        <dbReference type="ARBA" id="ARBA00022516"/>
    </source>
</evidence>
<dbReference type="EMBL" id="JBHSMR010000013">
    <property type="protein sequence ID" value="MFC5478860.1"/>
    <property type="molecule type" value="Genomic_DNA"/>
</dbReference>
<dbReference type="NCBIfam" id="TIGR01853">
    <property type="entry name" value="lipid_A_lpxD"/>
    <property type="match status" value="1"/>
</dbReference>
<keyword evidence="10" id="KW-1185">Reference proteome</keyword>
<dbReference type="HAMAP" id="MF_00523">
    <property type="entry name" value="LpxD"/>
    <property type="match status" value="1"/>
</dbReference>
<comment type="subunit">
    <text evidence="7">Homotrimer.</text>
</comment>
<dbReference type="GO" id="GO:0103118">
    <property type="term" value="F:UDP-3-O-[(3R)-3-hydroxyacyl]-glucosamine N-acyltransferase activity"/>
    <property type="evidence" value="ECO:0007669"/>
    <property type="project" value="UniProtKB-EC"/>
</dbReference>
<comment type="similarity">
    <text evidence="7">Belongs to the transferase hexapeptide repeat family. LpxD subfamily.</text>
</comment>
<dbReference type="InterPro" id="IPR007691">
    <property type="entry name" value="LpxD"/>
</dbReference>
<keyword evidence="2 7" id="KW-0441">Lipid A biosynthesis</keyword>
<sequence>MEQRQQTRPGVRLGDLVERFGGQLTGDPDLVVASIAPLDSAGPTQISFLSNSKLRALAAQSEAAALILSPLDDPSVAATYTGARIVTTNPYAYFARAAQYFVSLEEAAPLPGIHPSAVVEPSAEIDPTAHIGPHVTIEAGAVVKAGAVIDHGCFIGKDAVVGEGTHFFANVTFHRKCVIGARGIVHSGAVIGGDGFGFAMEAGAYIKIPQTGRVVIGDDVDIGSNTSIDRGALADTVIEDGVKLDNQIQIGHNCHIGKHTAMAGCVGVAGSAKIGSRCTFGGAAMVLGHLEIADNVHISSGSMVSRSVLEPGQYTGFYPLAKNAEWEKSAAIVRNLNSMRDKIRALEKTIKTISEQHD</sequence>
<proteinExistence type="inferred from homology"/>
<gene>
    <name evidence="7 9" type="primary">lpxD</name>
    <name evidence="9" type="ORF">ACFPQ5_11695</name>
</gene>
<dbReference type="InterPro" id="IPR020573">
    <property type="entry name" value="UDP_GlcNAc_AcTrfase_non-rep"/>
</dbReference>
<reference evidence="10" key="1">
    <citation type="journal article" date="2019" name="Int. J. Syst. Evol. Microbiol.">
        <title>The Global Catalogue of Microorganisms (GCM) 10K type strain sequencing project: providing services to taxonomists for standard genome sequencing and annotation.</title>
        <authorList>
            <consortium name="The Broad Institute Genomics Platform"/>
            <consortium name="The Broad Institute Genome Sequencing Center for Infectious Disease"/>
            <person name="Wu L."/>
            <person name="Ma J."/>
        </authorList>
    </citation>
    <scope>NUCLEOTIDE SEQUENCE [LARGE SCALE GENOMIC DNA]</scope>
    <source>
        <strain evidence="10">CCUG 43111</strain>
    </source>
</reference>
<dbReference type="RefSeq" id="WP_379755330.1">
    <property type="nucleotide sequence ID" value="NZ_JBHSMR010000013.1"/>
</dbReference>
<evidence type="ECO:0000256" key="7">
    <source>
        <dbReference type="HAMAP-Rule" id="MF_00523"/>
    </source>
</evidence>
<accession>A0ABW0MKT2</accession>
<dbReference type="Gene3D" id="3.40.1390.10">
    <property type="entry name" value="MurE/MurF, N-terminal domain"/>
    <property type="match status" value="1"/>
</dbReference>
<evidence type="ECO:0000256" key="5">
    <source>
        <dbReference type="ARBA" id="ARBA00023098"/>
    </source>
</evidence>
<dbReference type="Gene3D" id="2.160.10.10">
    <property type="entry name" value="Hexapeptide repeat proteins"/>
    <property type="match status" value="1"/>
</dbReference>
<evidence type="ECO:0000259" key="8">
    <source>
        <dbReference type="Pfam" id="PF04613"/>
    </source>
</evidence>
<dbReference type="SUPFAM" id="SSF51161">
    <property type="entry name" value="Trimeric LpxA-like enzymes"/>
    <property type="match status" value="1"/>
</dbReference>
<protein>
    <recommendedName>
        <fullName evidence="7">UDP-3-O-acylglucosamine N-acyltransferase</fullName>
        <ecNumber evidence="7">2.3.1.191</ecNumber>
    </recommendedName>
</protein>
<comment type="caution">
    <text evidence="9">The sequence shown here is derived from an EMBL/GenBank/DDBJ whole genome shotgun (WGS) entry which is preliminary data.</text>
</comment>
<evidence type="ECO:0000256" key="2">
    <source>
        <dbReference type="ARBA" id="ARBA00022556"/>
    </source>
</evidence>
<feature type="active site" description="Proton acceptor" evidence="7">
    <location>
        <position position="252"/>
    </location>
</feature>
<evidence type="ECO:0000256" key="3">
    <source>
        <dbReference type="ARBA" id="ARBA00022679"/>
    </source>
</evidence>
<feature type="domain" description="UDP-3-O-[3-hydroxymyristoyl] glucosamine N-acyltransferase non-repeat region" evidence="8">
    <location>
        <begin position="29"/>
        <end position="99"/>
    </location>
</feature>
<evidence type="ECO:0000256" key="4">
    <source>
        <dbReference type="ARBA" id="ARBA00022737"/>
    </source>
</evidence>
<dbReference type="Proteomes" id="UP001596101">
    <property type="component" value="Unassembled WGS sequence"/>
</dbReference>
<keyword evidence="4 7" id="KW-0677">Repeat</keyword>
<keyword evidence="6 7" id="KW-0012">Acyltransferase</keyword>
<name>A0ABW0MKT2_9BURK</name>
<keyword evidence="5 7" id="KW-0443">Lipid metabolism</keyword>
<dbReference type="CDD" id="cd03352">
    <property type="entry name" value="LbH_LpxD"/>
    <property type="match status" value="1"/>
</dbReference>
<dbReference type="PANTHER" id="PTHR43378">
    <property type="entry name" value="UDP-3-O-ACYLGLUCOSAMINE N-ACYLTRANSFERASE"/>
    <property type="match status" value="1"/>
</dbReference>
<comment type="pathway">
    <text evidence="7">Bacterial outer membrane biogenesis; LPS lipid A biosynthesis.</text>
</comment>
<organism evidence="9 10">
    <name type="scientific">Massilia suwonensis</name>
    <dbReference type="NCBI Taxonomy" id="648895"/>
    <lineage>
        <taxon>Bacteria</taxon>
        <taxon>Pseudomonadati</taxon>
        <taxon>Pseudomonadota</taxon>
        <taxon>Betaproteobacteria</taxon>
        <taxon>Burkholderiales</taxon>
        <taxon>Oxalobacteraceae</taxon>
        <taxon>Telluria group</taxon>
        <taxon>Massilia</taxon>
    </lineage>
</organism>
<evidence type="ECO:0000313" key="9">
    <source>
        <dbReference type="EMBL" id="MFC5478860.1"/>
    </source>
</evidence>
<dbReference type="NCBIfam" id="NF002060">
    <property type="entry name" value="PRK00892.1"/>
    <property type="match status" value="1"/>
</dbReference>
<evidence type="ECO:0000313" key="10">
    <source>
        <dbReference type="Proteomes" id="UP001596101"/>
    </source>
</evidence>
<keyword evidence="3 7" id="KW-0808">Transferase</keyword>
<dbReference type="PANTHER" id="PTHR43378:SF2">
    <property type="entry name" value="UDP-3-O-ACYLGLUCOSAMINE N-ACYLTRANSFERASE 1, MITOCHONDRIAL-RELATED"/>
    <property type="match status" value="1"/>
</dbReference>
<dbReference type="Pfam" id="PF04613">
    <property type="entry name" value="LpxD"/>
    <property type="match status" value="1"/>
</dbReference>
<dbReference type="InterPro" id="IPR011004">
    <property type="entry name" value="Trimer_LpxA-like_sf"/>
</dbReference>